<comment type="pathway">
    <text evidence="1">Alkaloid biosynthesis; ergot alkaloid biosynthesis.</text>
</comment>
<dbReference type="OrthoDB" id="419598at2759"/>
<proteinExistence type="inferred from homology"/>
<evidence type="ECO:0000313" key="5">
    <source>
        <dbReference type="EMBL" id="OSX68125.1"/>
    </source>
</evidence>
<dbReference type="NCBIfam" id="TIGR03649">
    <property type="entry name" value="ergot_EASG"/>
    <property type="match status" value="1"/>
</dbReference>
<keyword evidence="6" id="KW-1185">Reference proteome</keyword>
<dbReference type="Proteomes" id="UP000194127">
    <property type="component" value="Unassembled WGS sequence"/>
</dbReference>
<dbReference type="InterPro" id="IPR051604">
    <property type="entry name" value="Ergot_Alk_Oxidoreductase"/>
</dbReference>
<dbReference type="EMBL" id="KZ110591">
    <property type="protein sequence ID" value="OSX68125.1"/>
    <property type="molecule type" value="Genomic_DNA"/>
</dbReference>
<gene>
    <name evidence="5" type="ORF">POSPLADRAFT_1072716</name>
</gene>
<evidence type="ECO:0000256" key="4">
    <source>
        <dbReference type="ARBA" id="ARBA00023002"/>
    </source>
</evidence>
<evidence type="ECO:0000256" key="3">
    <source>
        <dbReference type="ARBA" id="ARBA00022589"/>
    </source>
</evidence>
<dbReference type="GO" id="GO:0016491">
    <property type="term" value="F:oxidoreductase activity"/>
    <property type="evidence" value="ECO:0007669"/>
    <property type="project" value="UniProtKB-KW"/>
</dbReference>
<dbReference type="InterPro" id="IPR036291">
    <property type="entry name" value="NAD(P)-bd_dom_sf"/>
</dbReference>
<evidence type="ECO:0008006" key="7">
    <source>
        <dbReference type="Google" id="ProtNLM"/>
    </source>
</evidence>
<dbReference type="RefSeq" id="XP_024344919.1">
    <property type="nucleotide sequence ID" value="XM_024482542.1"/>
</dbReference>
<protein>
    <recommendedName>
        <fullName evidence="7">NAD(P)-binding domain-containing protein</fullName>
    </recommendedName>
</protein>
<dbReference type="Gene3D" id="3.90.25.10">
    <property type="entry name" value="UDP-galactose 4-epimerase, domain 1"/>
    <property type="match status" value="1"/>
</dbReference>
<name>A0A1X6NHN6_9APHY</name>
<accession>A0A1X6NHN6</accession>
<keyword evidence="3" id="KW-0017">Alkaloid metabolism</keyword>
<evidence type="ECO:0000313" key="6">
    <source>
        <dbReference type="Proteomes" id="UP000194127"/>
    </source>
</evidence>
<evidence type="ECO:0000256" key="2">
    <source>
        <dbReference type="ARBA" id="ARBA00005372"/>
    </source>
</evidence>
<evidence type="ECO:0000256" key="1">
    <source>
        <dbReference type="ARBA" id="ARBA00005107"/>
    </source>
</evidence>
<dbReference type="InterPro" id="IPR019901">
    <property type="entry name" value="Ergot_alkaloid_biosynthesis"/>
</dbReference>
<dbReference type="Gene3D" id="3.40.50.720">
    <property type="entry name" value="NAD(P)-binding Rossmann-like Domain"/>
    <property type="match status" value="1"/>
</dbReference>
<dbReference type="UniPathway" id="UPA00327"/>
<dbReference type="GeneID" id="36327491"/>
<dbReference type="GO" id="GO:0035835">
    <property type="term" value="P:indole alkaloid biosynthetic process"/>
    <property type="evidence" value="ECO:0007669"/>
    <property type="project" value="UniProtKB-UniPathway"/>
</dbReference>
<dbReference type="STRING" id="670580.A0A1X6NHN6"/>
<dbReference type="PANTHER" id="PTHR43162:SF1">
    <property type="entry name" value="PRESTALK A DIFFERENTIATION PROTEIN A"/>
    <property type="match status" value="1"/>
</dbReference>
<comment type="similarity">
    <text evidence="2">Belongs to the fgaFS/easG family.</text>
</comment>
<sequence>MAVLLTGGTGKTSVRIGRLLQDAKIPFLLASRRGEAAAPSGMPATHFNWLDSSTFANPFQHRFPGGEGISAIYLITPQVTDPTSVMTAFVDYAVKEHGVNRFVLMAGSTTEPGELQVGRVWQHLLDIGVEYCVLRPTWFMENLSEGIHCATVRNEGKIYTACGDGKISFVSASDIAAVAFRALTDEKPHNTDYRVLGPELLTYDEVAAKLSSCLGREITHVNLTDEHRAQRLMSVGVPEYFAKRLAFLEVSAANGGENRMNDVVERVTGRPPQTFDAFAQQCKTAWE</sequence>
<dbReference type="PANTHER" id="PTHR43162">
    <property type="match status" value="1"/>
</dbReference>
<organism evidence="5 6">
    <name type="scientific">Postia placenta MAD-698-R-SB12</name>
    <dbReference type="NCBI Taxonomy" id="670580"/>
    <lineage>
        <taxon>Eukaryota</taxon>
        <taxon>Fungi</taxon>
        <taxon>Dikarya</taxon>
        <taxon>Basidiomycota</taxon>
        <taxon>Agaricomycotina</taxon>
        <taxon>Agaricomycetes</taxon>
        <taxon>Polyporales</taxon>
        <taxon>Adustoporiaceae</taxon>
        <taxon>Rhodonia</taxon>
    </lineage>
</organism>
<keyword evidence="4" id="KW-0560">Oxidoreductase</keyword>
<dbReference type="AlphaFoldDB" id="A0A1X6NHN6"/>
<reference evidence="5 6" key="1">
    <citation type="submission" date="2017-04" db="EMBL/GenBank/DDBJ databases">
        <title>Genome Sequence of the Model Brown-Rot Fungus Postia placenta SB12.</title>
        <authorList>
            <consortium name="DOE Joint Genome Institute"/>
            <person name="Gaskell J."/>
            <person name="Kersten P."/>
            <person name="Larrondo L.F."/>
            <person name="Canessa P."/>
            <person name="Martinez D."/>
            <person name="Hibbett D."/>
            <person name="Schmoll M."/>
            <person name="Kubicek C.P."/>
            <person name="Martinez A.T."/>
            <person name="Yadav J."/>
            <person name="Master E."/>
            <person name="Magnuson J.K."/>
            <person name="James T."/>
            <person name="Yaver D."/>
            <person name="Berka R."/>
            <person name="Labutti K."/>
            <person name="Lipzen A."/>
            <person name="Aerts A."/>
            <person name="Barry K."/>
            <person name="Henrissat B."/>
            <person name="Blanchette R."/>
            <person name="Grigoriev I."/>
            <person name="Cullen D."/>
        </authorList>
    </citation>
    <scope>NUCLEOTIDE SEQUENCE [LARGE SCALE GENOMIC DNA]</scope>
    <source>
        <strain evidence="5 6">MAD-698-R-SB12</strain>
    </source>
</reference>
<dbReference type="SUPFAM" id="SSF51735">
    <property type="entry name" value="NAD(P)-binding Rossmann-fold domains"/>
    <property type="match status" value="1"/>
</dbReference>